<dbReference type="OrthoDB" id="59414at2759"/>
<dbReference type="PROSITE" id="PS51873">
    <property type="entry name" value="TRIAD"/>
    <property type="match status" value="1"/>
</dbReference>
<evidence type="ECO:0000256" key="1">
    <source>
        <dbReference type="ARBA" id="ARBA00001798"/>
    </source>
</evidence>
<keyword evidence="15" id="KW-1185">Reference proteome</keyword>
<evidence type="ECO:0000259" key="13">
    <source>
        <dbReference type="PROSITE" id="PS51873"/>
    </source>
</evidence>
<evidence type="ECO:0000256" key="2">
    <source>
        <dbReference type="ARBA" id="ARBA00012251"/>
    </source>
</evidence>
<dbReference type="InterPro" id="IPR017907">
    <property type="entry name" value="Znf_RING_CS"/>
</dbReference>
<dbReference type="Gene3D" id="3.30.40.10">
    <property type="entry name" value="Zinc/RING finger domain, C3HC4 (zinc finger)"/>
    <property type="match status" value="1"/>
</dbReference>
<keyword evidence="4" id="KW-0479">Metal-binding</keyword>
<dbReference type="GO" id="GO:0016567">
    <property type="term" value="P:protein ubiquitination"/>
    <property type="evidence" value="ECO:0007669"/>
    <property type="project" value="InterPro"/>
</dbReference>
<comment type="catalytic activity">
    <reaction evidence="1">
        <text>[E2 ubiquitin-conjugating enzyme]-S-ubiquitinyl-L-cysteine + [acceptor protein]-L-lysine = [E2 ubiquitin-conjugating enzyme]-L-cysteine + [acceptor protein]-N(6)-ubiquitinyl-L-lysine.</text>
        <dbReference type="EC" id="2.3.2.31"/>
    </reaction>
</comment>
<dbReference type="InterPro" id="IPR001841">
    <property type="entry name" value="Znf_RING"/>
</dbReference>
<keyword evidence="6 9" id="KW-0863">Zinc-finger</keyword>
<feature type="domain" description="RING-type" evidence="12">
    <location>
        <begin position="888"/>
        <end position="913"/>
    </location>
</feature>
<dbReference type="InterPro" id="IPR013083">
    <property type="entry name" value="Znf_RING/FYVE/PHD"/>
</dbReference>
<feature type="coiled-coil region" evidence="10">
    <location>
        <begin position="1116"/>
        <end position="1143"/>
    </location>
</feature>
<evidence type="ECO:0000259" key="12">
    <source>
        <dbReference type="PROSITE" id="PS50089"/>
    </source>
</evidence>
<dbReference type="GO" id="GO:0008270">
    <property type="term" value="F:zinc ion binding"/>
    <property type="evidence" value="ECO:0007669"/>
    <property type="project" value="UniProtKB-KW"/>
</dbReference>
<feature type="compositionally biased region" description="Low complexity" evidence="11">
    <location>
        <begin position="163"/>
        <end position="179"/>
    </location>
</feature>
<dbReference type="EC" id="2.3.2.31" evidence="2"/>
<evidence type="ECO:0000256" key="10">
    <source>
        <dbReference type="SAM" id="Coils"/>
    </source>
</evidence>
<evidence type="ECO:0000256" key="8">
    <source>
        <dbReference type="ARBA" id="ARBA00022833"/>
    </source>
</evidence>
<dbReference type="GO" id="GO:0016874">
    <property type="term" value="F:ligase activity"/>
    <property type="evidence" value="ECO:0007669"/>
    <property type="project" value="UniProtKB-KW"/>
</dbReference>
<dbReference type="EMBL" id="CAICTM010002625">
    <property type="protein sequence ID" value="CAB9529788.1"/>
    <property type="molecule type" value="Genomic_DNA"/>
</dbReference>
<keyword evidence="10" id="KW-0175">Coiled coil</keyword>
<keyword evidence="7" id="KW-0833">Ubl conjugation pathway</keyword>
<dbReference type="AlphaFoldDB" id="A0A9N8EZM1"/>
<protein>
    <recommendedName>
        <fullName evidence="2">RBR-type E3 ubiquitin transferase</fullName>
        <ecNumber evidence="2">2.3.2.31</ecNumber>
    </recommendedName>
</protein>
<dbReference type="PROSITE" id="PS50089">
    <property type="entry name" value="ZF_RING_2"/>
    <property type="match status" value="1"/>
</dbReference>
<name>A0A9N8EZM1_9STRA</name>
<organism evidence="14 15">
    <name type="scientific">Seminavis robusta</name>
    <dbReference type="NCBI Taxonomy" id="568900"/>
    <lineage>
        <taxon>Eukaryota</taxon>
        <taxon>Sar</taxon>
        <taxon>Stramenopiles</taxon>
        <taxon>Ochrophyta</taxon>
        <taxon>Bacillariophyta</taxon>
        <taxon>Bacillariophyceae</taxon>
        <taxon>Bacillariophycidae</taxon>
        <taxon>Naviculales</taxon>
        <taxon>Naviculaceae</taxon>
        <taxon>Seminavis</taxon>
    </lineage>
</organism>
<evidence type="ECO:0000256" key="3">
    <source>
        <dbReference type="ARBA" id="ARBA00022679"/>
    </source>
</evidence>
<dbReference type="SMART" id="SM00647">
    <property type="entry name" value="IBR"/>
    <property type="match status" value="2"/>
</dbReference>
<comment type="caution">
    <text evidence="14">The sequence shown here is derived from an EMBL/GenBank/DDBJ whole genome shotgun (WGS) entry which is preliminary data.</text>
</comment>
<evidence type="ECO:0000256" key="11">
    <source>
        <dbReference type="SAM" id="MobiDB-lite"/>
    </source>
</evidence>
<dbReference type="InterPro" id="IPR031127">
    <property type="entry name" value="E3_UB_ligase_RBR"/>
</dbReference>
<keyword evidence="14" id="KW-0436">Ligase</keyword>
<dbReference type="CDD" id="cd20336">
    <property type="entry name" value="Rcat_RBR"/>
    <property type="match status" value="1"/>
</dbReference>
<dbReference type="Proteomes" id="UP001153069">
    <property type="component" value="Unassembled WGS sequence"/>
</dbReference>
<evidence type="ECO:0000256" key="9">
    <source>
        <dbReference type="PROSITE-ProRule" id="PRU00175"/>
    </source>
</evidence>
<keyword evidence="3" id="KW-0808">Transferase</keyword>
<dbReference type="Pfam" id="PF01485">
    <property type="entry name" value="IBR"/>
    <property type="match status" value="1"/>
</dbReference>
<accession>A0A9N8EZM1</accession>
<evidence type="ECO:0000256" key="6">
    <source>
        <dbReference type="ARBA" id="ARBA00022771"/>
    </source>
</evidence>
<dbReference type="InterPro" id="IPR044066">
    <property type="entry name" value="TRIAD_supradom"/>
</dbReference>
<evidence type="ECO:0000313" key="14">
    <source>
        <dbReference type="EMBL" id="CAB9529788.1"/>
    </source>
</evidence>
<reference evidence="14" key="1">
    <citation type="submission" date="2020-06" db="EMBL/GenBank/DDBJ databases">
        <authorList>
            <consortium name="Plant Systems Biology data submission"/>
        </authorList>
    </citation>
    <scope>NUCLEOTIDE SEQUENCE</scope>
    <source>
        <strain evidence="14">D6</strain>
    </source>
</reference>
<keyword evidence="5" id="KW-0677">Repeat</keyword>
<gene>
    <name evidence="14" type="ORF">SEMRO_2627_G332970.1</name>
</gene>
<keyword evidence="8" id="KW-0862">Zinc</keyword>
<evidence type="ECO:0000256" key="7">
    <source>
        <dbReference type="ARBA" id="ARBA00022786"/>
    </source>
</evidence>
<feature type="domain" description="RING-type" evidence="13">
    <location>
        <begin position="884"/>
        <end position="1091"/>
    </location>
</feature>
<proteinExistence type="predicted"/>
<evidence type="ECO:0000256" key="5">
    <source>
        <dbReference type="ARBA" id="ARBA00022737"/>
    </source>
</evidence>
<dbReference type="InterPro" id="IPR002867">
    <property type="entry name" value="IBR_dom"/>
</dbReference>
<dbReference type="Gene3D" id="1.20.120.1750">
    <property type="match status" value="1"/>
</dbReference>
<dbReference type="Pfam" id="PF22191">
    <property type="entry name" value="IBR_1"/>
    <property type="match status" value="1"/>
</dbReference>
<dbReference type="PROSITE" id="PS00518">
    <property type="entry name" value="ZF_RING_1"/>
    <property type="match status" value="1"/>
</dbReference>
<feature type="region of interest" description="Disordered" evidence="11">
    <location>
        <begin position="151"/>
        <end position="181"/>
    </location>
</feature>
<dbReference type="Pfam" id="PF13923">
    <property type="entry name" value="zf-C3HC4_2"/>
    <property type="match status" value="1"/>
</dbReference>
<dbReference type="PANTHER" id="PTHR11685">
    <property type="entry name" value="RBR FAMILY RING FINGER AND IBR DOMAIN-CONTAINING"/>
    <property type="match status" value="1"/>
</dbReference>
<dbReference type="SUPFAM" id="SSF57850">
    <property type="entry name" value="RING/U-box"/>
    <property type="match status" value="3"/>
</dbReference>
<dbReference type="GO" id="GO:0061630">
    <property type="term" value="F:ubiquitin protein ligase activity"/>
    <property type="evidence" value="ECO:0007669"/>
    <property type="project" value="UniProtKB-EC"/>
</dbReference>
<sequence length="1253" mass="141175">MASTTKSPSEDAAALERVRNRLATAPDGKLAQILSKLLPRLVTRFFDSTTVSTESPAHLIGILEHVRERILLNPKQLVDPVWVEPLLVAIEFPSNSNDSSGESILCWTRQLLYTLPILELALPSLEHSAFSLPRLLILLERIHSVLPTLWDKTQENPGTNATARRQQNQHPRANNNNNHGVARMELEEDDEDEEMEITEQSTNSQLKQIWEQASWMVVEQIAKASNLQPCLDWNLLGDAWDDFNAPTSFKKIQEYQPTSEEQAAAGSGIFRLLLDAIAFDPAQISPFAHRSSNNSTSRWQFRRQTETIQADFEHAQRQRNEWHELARRQNQNQFVRRDVSSRHNPTAWNQFEIRYWRGLQQCLRSYTIQLYATGTSAERENILRILTGQPKPPCALQLYKRIKPSEMKKVNARKRAKAAVKEQNKLTCTLHEEMALLHIILGDAGAQQVIQKQPTTYTDRIMGGSCSDQPSFMALRPLPPSLAERAFSQLLQAGLDLNSTAEASYVENDLALFLGLLGRVKTVSSLQISISSELYLRIGAKTPPALCWPVHFLWKLVEQLSTKGNNGCPAALAEHGYKAAVDLLENLQDISVQRFEREQRLATQRDVDRRIHEHRDQVANRHPFVAEALEARAEAYQLVTRFMAADKIMSAGGIISWGVAVKLLNCMAFDSNDRTAYALRGAAAKVLSAYCQVLTEHHQQQENTQTKTLPPINPLLLPLLKACISASDWCREMVVEWAEHVIFQIDRSISHTILACLANDDVSAVARKATRTLKRLSFPVSTDSDIATALRFFDLEQSSMDRDRVAGDLQSRILTLTGTHNGLSNNMAYQVLQNFEFDVDAADKALAEDRQSALGSPNGNQKDSEAMGIDTEHDDDMEVDIAEDPNTCQVCWDDLSDADGFALQCGHRFCNDCWEGGLDAASGSPSSKELATFTCLRHDCQERLGAEEVKAIAPRLVQAFEAATLKYFVSRCSDYALCPGPNCTAVVHRSGAHKQQQQVDCRNCLSSFCFECGSEPHAPADCAVKRRYIASSERVKAHENEVEHKTIPCPSCGVLIKKEGGCNHMTCKCGHEFCWICLSANWQDHVCNVYDSLNGVNDLQRIQFFRRRVDAHVQSAEATRELLNDFDNAAQELQSRLRFCEEAHLFILKEAWKMLLQGRNYLANSYIAAYGLAPTLSDTNRREFEAHQSQLQLFVEQLSYLSDSLPDVYRSHRQEDFVVRFRGLHFCTIAVAGYIQRMEDCANRLFCSVDNKQ</sequence>
<evidence type="ECO:0000256" key="4">
    <source>
        <dbReference type="ARBA" id="ARBA00022723"/>
    </source>
</evidence>
<evidence type="ECO:0000313" key="15">
    <source>
        <dbReference type="Proteomes" id="UP001153069"/>
    </source>
</evidence>